<evidence type="ECO:0000313" key="2">
    <source>
        <dbReference type="EMBL" id="MDK3016506.1"/>
    </source>
</evidence>
<dbReference type="SUPFAM" id="SSF56003">
    <property type="entry name" value="Molybdenum cofactor-binding domain"/>
    <property type="match status" value="2"/>
</dbReference>
<keyword evidence="3" id="KW-1185">Reference proteome</keyword>
<dbReference type="EMBL" id="JASNJD010000001">
    <property type="protein sequence ID" value="MDK3016506.1"/>
    <property type="molecule type" value="Genomic_DNA"/>
</dbReference>
<dbReference type="Pfam" id="PF02738">
    <property type="entry name" value="MoCoBD_1"/>
    <property type="match status" value="1"/>
</dbReference>
<evidence type="ECO:0000313" key="3">
    <source>
        <dbReference type="Proteomes" id="UP001243757"/>
    </source>
</evidence>
<dbReference type="PIRSF" id="PIRSF036389">
    <property type="entry name" value="IOR_B"/>
    <property type="match status" value="1"/>
</dbReference>
<dbReference type="Gene3D" id="3.90.1170.50">
    <property type="entry name" value="Aldehyde oxidase/xanthine dehydrogenase, a/b hammerhead"/>
    <property type="match status" value="2"/>
</dbReference>
<dbReference type="PANTHER" id="PTHR47495">
    <property type="entry name" value="ALDEHYDE DEHYDROGENASE"/>
    <property type="match status" value="1"/>
</dbReference>
<dbReference type="RefSeq" id="WP_284479317.1">
    <property type="nucleotide sequence ID" value="NZ_JASNJD010000001.1"/>
</dbReference>
<reference evidence="2 3" key="1">
    <citation type="submission" date="2023-05" db="EMBL/GenBank/DDBJ databases">
        <title>Pseudodonghicola sp. nov.</title>
        <authorList>
            <person name="Huang J."/>
        </authorList>
    </citation>
    <scope>NUCLEOTIDE SEQUENCE [LARGE SCALE GENOMIC DNA]</scope>
    <source>
        <strain evidence="2 3">IC7</strain>
    </source>
</reference>
<dbReference type="PANTHER" id="PTHR47495:SF2">
    <property type="entry name" value="ALDEHYDE DEHYDROGENASE"/>
    <property type="match status" value="1"/>
</dbReference>
<sequence>MTEHRRFPPHKAPLPQLSRRGFLISMCASGAVFGFPRSGQAAMDPAVAGGVPVEAAGARYEPAIWYWIDGAGKVNVNIIRAEMGQHVGTAIARILADELGANWDDVHITHVDTDPKWGLMVTGGSWSVWMSWPVYRQAGAAGRIALAETAAALWGVTVEEVTVGNGRVTAGERSAGFGELVSAGISRSFTEDELAALPLKPHGELTLLGRELKALDIAGKTSGQTVYGIDARVEGMLHGAPILPPYRYGCKVTGVDDSGAKAVKGYRQSLVLEDPSGTAPGWVMVIADSHWAAEKAARLVRVSYDTSAAARASEAELQAENRRLIDDPATGSILDTGNTDVDPVFAAAADTFEAEYATQTVLHFQLEPLNALVFLGDDGVWQVHTGNQWQSLCLPWIQTALGVGDGEVIMRSYMLGGGFGRRLNGDYIVPVALASQALGGTPVKMVMSRESDVHFDSVRPPTLSRLKMAFDADHTVTAMDTAVASGWPTKVMLPGFMPMGVNGEPYDPFASDGADHWYEVGAQRARAISNELAESVFRPGWLRSVSPGWINFAVESFMDEAAHHIGADPLQFRLDHFTAAGRNAGSAPNAVGGASRQAAVLARVAELSGYGRTDLPADTAIGLATTYGQSRSMPTWVGGAAQLRVDRATGYIDLQKLWLVVDCGTVVDPNGARAQVEGGAMWGVSMALYEGTAFADGRVEDTNLDSYTPLRMMDAPEIEIEMVESTEVPTGLGEPGTTVVAPAIANAIFNAVGIRMRHLPITPEAVRQALETAKS</sequence>
<dbReference type="InterPro" id="IPR006311">
    <property type="entry name" value="TAT_signal"/>
</dbReference>
<accession>A0ABT7EVY2</accession>
<dbReference type="InterPro" id="IPR046867">
    <property type="entry name" value="AldOxase/xan_DH_MoCoBD2"/>
</dbReference>
<comment type="caution">
    <text evidence="2">The sequence shown here is derived from an EMBL/GenBank/DDBJ whole genome shotgun (WGS) entry which is preliminary data.</text>
</comment>
<dbReference type="InterPro" id="IPR008274">
    <property type="entry name" value="AldOxase/xan_DH_MoCoBD1"/>
</dbReference>
<dbReference type="InterPro" id="IPR012368">
    <property type="entry name" value="OxRdtase_Mopterin-bd_su_IorB"/>
</dbReference>
<dbReference type="Proteomes" id="UP001243757">
    <property type="component" value="Unassembled WGS sequence"/>
</dbReference>
<proteinExistence type="predicted"/>
<dbReference type="InterPro" id="IPR037165">
    <property type="entry name" value="AldOxase/xan_DH_Mopterin-bd_sf"/>
</dbReference>
<dbReference type="InterPro" id="IPR052516">
    <property type="entry name" value="N-heterocyclic_Hydroxylase"/>
</dbReference>
<protein>
    <submittedName>
        <fullName evidence="2">Molybdopterin-dependent oxidoreductase</fullName>
    </submittedName>
</protein>
<feature type="domain" description="Aldehyde oxidase/xanthine dehydrogenase a/b hammerhead" evidence="1">
    <location>
        <begin position="222"/>
        <end position="308"/>
    </location>
</feature>
<dbReference type="Gene3D" id="3.30.365.10">
    <property type="entry name" value="Aldehyde oxidase/xanthine dehydrogenase, molybdopterin binding domain"/>
    <property type="match status" value="4"/>
</dbReference>
<name>A0ABT7EVY2_9RHOB</name>
<dbReference type="InterPro" id="IPR000674">
    <property type="entry name" value="Ald_Oxase/Xan_DH_a/b"/>
</dbReference>
<dbReference type="InterPro" id="IPR036856">
    <property type="entry name" value="Ald_Oxase/Xan_DH_a/b_sf"/>
</dbReference>
<dbReference type="SMART" id="SM01008">
    <property type="entry name" value="Ald_Xan_dh_C"/>
    <property type="match status" value="1"/>
</dbReference>
<organism evidence="2 3">
    <name type="scientific">Pseudodonghicola flavimaris</name>
    <dbReference type="NCBI Taxonomy" id="3050036"/>
    <lineage>
        <taxon>Bacteria</taxon>
        <taxon>Pseudomonadati</taxon>
        <taxon>Pseudomonadota</taxon>
        <taxon>Alphaproteobacteria</taxon>
        <taxon>Rhodobacterales</taxon>
        <taxon>Paracoccaceae</taxon>
        <taxon>Pseudodonghicola</taxon>
    </lineage>
</organism>
<dbReference type="PROSITE" id="PS51318">
    <property type="entry name" value="TAT"/>
    <property type="match status" value="1"/>
</dbReference>
<dbReference type="Pfam" id="PF20256">
    <property type="entry name" value="MoCoBD_2"/>
    <property type="match status" value="2"/>
</dbReference>
<evidence type="ECO:0000259" key="1">
    <source>
        <dbReference type="SMART" id="SM01008"/>
    </source>
</evidence>
<dbReference type="SUPFAM" id="SSF54665">
    <property type="entry name" value="CO dehydrogenase molybdoprotein N-domain-like"/>
    <property type="match status" value="1"/>
</dbReference>
<gene>
    <name evidence="2" type="ORF">QO033_02390</name>
</gene>